<dbReference type="PROSITE" id="PS51257">
    <property type="entry name" value="PROKAR_LIPOPROTEIN"/>
    <property type="match status" value="1"/>
</dbReference>
<protein>
    <recommendedName>
        <fullName evidence="4">DUF4410 domain-containing protein</fullName>
    </recommendedName>
</protein>
<sequence>MKAFALLTASALALAACSGEPEMPTRLPISEITVNTDLSAIGNRSAVNYWSNLSTDLKTALANEFVNDIAPGGAQLTVDVDELALAQSYSQGLTQNSTLKGQVIVNHRGTVAGTYNVTATMAEAMASEEQGGKTPPAPDSTESYQALLKAFARGVDQQINPVPAP</sequence>
<evidence type="ECO:0000313" key="3">
    <source>
        <dbReference type="Proteomes" id="UP000319255"/>
    </source>
</evidence>
<accession>A0A501WK14</accession>
<keyword evidence="3" id="KW-1185">Reference proteome</keyword>
<feature type="signal peptide" evidence="1">
    <location>
        <begin position="1"/>
        <end position="15"/>
    </location>
</feature>
<gene>
    <name evidence="2" type="ORF">FJM51_12525</name>
</gene>
<evidence type="ECO:0000313" key="2">
    <source>
        <dbReference type="EMBL" id="TPE50203.1"/>
    </source>
</evidence>
<feature type="chain" id="PRO_5021355569" description="DUF4410 domain-containing protein" evidence="1">
    <location>
        <begin position="16"/>
        <end position="165"/>
    </location>
</feature>
<organism evidence="2 3">
    <name type="scientific">Amaricoccus solimangrovi</name>
    <dbReference type="NCBI Taxonomy" id="2589815"/>
    <lineage>
        <taxon>Bacteria</taxon>
        <taxon>Pseudomonadati</taxon>
        <taxon>Pseudomonadota</taxon>
        <taxon>Alphaproteobacteria</taxon>
        <taxon>Rhodobacterales</taxon>
        <taxon>Paracoccaceae</taxon>
        <taxon>Amaricoccus</taxon>
    </lineage>
</organism>
<dbReference type="Proteomes" id="UP000319255">
    <property type="component" value="Unassembled WGS sequence"/>
</dbReference>
<name>A0A501WK14_9RHOB</name>
<dbReference type="AlphaFoldDB" id="A0A501WK14"/>
<comment type="caution">
    <text evidence="2">The sequence shown here is derived from an EMBL/GenBank/DDBJ whole genome shotgun (WGS) entry which is preliminary data.</text>
</comment>
<evidence type="ECO:0008006" key="4">
    <source>
        <dbReference type="Google" id="ProtNLM"/>
    </source>
</evidence>
<proteinExistence type="predicted"/>
<dbReference type="EMBL" id="VFRP01000011">
    <property type="protein sequence ID" value="TPE50203.1"/>
    <property type="molecule type" value="Genomic_DNA"/>
</dbReference>
<reference evidence="2 3" key="1">
    <citation type="submission" date="2019-06" db="EMBL/GenBank/DDBJ databases">
        <title>A novel bacterium of genus Amaricoccus, isolated from marine sediment.</title>
        <authorList>
            <person name="Huang H."/>
            <person name="Mo K."/>
            <person name="Hu Y."/>
        </authorList>
    </citation>
    <scope>NUCLEOTIDE SEQUENCE [LARGE SCALE GENOMIC DNA]</scope>
    <source>
        <strain evidence="2 3">HB172011</strain>
    </source>
</reference>
<keyword evidence="1" id="KW-0732">Signal</keyword>
<dbReference type="RefSeq" id="WP_140454487.1">
    <property type="nucleotide sequence ID" value="NZ_VFRP01000011.1"/>
</dbReference>
<evidence type="ECO:0000256" key="1">
    <source>
        <dbReference type="SAM" id="SignalP"/>
    </source>
</evidence>